<evidence type="ECO:0000313" key="9">
    <source>
        <dbReference type="Proteomes" id="UP000822688"/>
    </source>
</evidence>
<feature type="compositionally biased region" description="Low complexity" evidence="5">
    <location>
        <begin position="130"/>
        <end position="139"/>
    </location>
</feature>
<feature type="region of interest" description="Disordered" evidence="5">
    <location>
        <begin position="383"/>
        <end position="419"/>
    </location>
</feature>
<feature type="domain" description="Bifunctional inhibitor/plant lipid transfer protein/seed storage helical" evidence="7">
    <location>
        <begin position="293"/>
        <end position="372"/>
    </location>
</feature>
<dbReference type="SMART" id="SM00499">
    <property type="entry name" value="AAI"/>
    <property type="match status" value="3"/>
</dbReference>
<dbReference type="Gene3D" id="1.10.110.10">
    <property type="entry name" value="Plant lipid-transfer and hydrophobic proteins"/>
    <property type="match status" value="3"/>
</dbReference>
<protein>
    <recommendedName>
        <fullName evidence="7">Bifunctional inhibitor/plant lipid transfer protein/seed storage helical domain-containing protein</fullName>
    </recommendedName>
</protein>
<dbReference type="GO" id="GO:0006869">
    <property type="term" value="P:lipid transport"/>
    <property type="evidence" value="ECO:0007669"/>
    <property type="project" value="InterPro"/>
</dbReference>
<comment type="caution">
    <text evidence="8">The sequence shown here is derived from an EMBL/GenBank/DDBJ whole genome shotgun (WGS) entry which is preliminary data.</text>
</comment>
<dbReference type="PANTHER" id="PTHR33044">
    <property type="entry name" value="BIFUNCTIONAL INHIBITOR/LIPID-TRANSFER PROTEIN/SEED STORAGE 2S ALBUMIN SUPERFAMILY PROTEIN-RELATED"/>
    <property type="match status" value="1"/>
</dbReference>
<accession>A0A8T0H2L1</accession>
<evidence type="ECO:0000256" key="5">
    <source>
        <dbReference type="SAM" id="MobiDB-lite"/>
    </source>
</evidence>
<keyword evidence="9" id="KW-1185">Reference proteome</keyword>
<evidence type="ECO:0000256" key="6">
    <source>
        <dbReference type="SAM" id="SignalP"/>
    </source>
</evidence>
<dbReference type="EMBL" id="CM026429">
    <property type="protein sequence ID" value="KAG0565017.1"/>
    <property type="molecule type" value="Genomic_DNA"/>
</dbReference>
<evidence type="ECO:0000256" key="4">
    <source>
        <dbReference type="ARBA" id="ARBA00023180"/>
    </source>
</evidence>
<feature type="signal peptide" evidence="6">
    <location>
        <begin position="1"/>
        <end position="28"/>
    </location>
</feature>
<organism evidence="8 9">
    <name type="scientific">Ceratodon purpureus</name>
    <name type="common">Fire moss</name>
    <name type="synonym">Dicranum purpureum</name>
    <dbReference type="NCBI Taxonomy" id="3225"/>
    <lineage>
        <taxon>Eukaryota</taxon>
        <taxon>Viridiplantae</taxon>
        <taxon>Streptophyta</taxon>
        <taxon>Embryophyta</taxon>
        <taxon>Bryophyta</taxon>
        <taxon>Bryophytina</taxon>
        <taxon>Bryopsida</taxon>
        <taxon>Dicranidae</taxon>
        <taxon>Pseudoditrichales</taxon>
        <taxon>Ditrichaceae</taxon>
        <taxon>Ceratodon</taxon>
    </lineage>
</organism>
<feature type="compositionally biased region" description="Low complexity" evidence="5">
    <location>
        <begin position="403"/>
        <end position="419"/>
    </location>
</feature>
<name>A0A8T0H2L1_CERPU</name>
<dbReference type="InterPro" id="IPR043325">
    <property type="entry name" value="LTSS"/>
</dbReference>
<dbReference type="InterPro" id="IPR000528">
    <property type="entry name" value="Plant_nsLTP"/>
</dbReference>
<dbReference type="Pfam" id="PF14368">
    <property type="entry name" value="LTP_2"/>
    <property type="match status" value="3"/>
</dbReference>
<keyword evidence="4" id="KW-0325">Glycoprotein</keyword>
<evidence type="ECO:0000256" key="2">
    <source>
        <dbReference type="ARBA" id="ARBA00022729"/>
    </source>
</evidence>
<dbReference type="Proteomes" id="UP000822688">
    <property type="component" value="Chromosome 8"/>
</dbReference>
<dbReference type="SUPFAM" id="SSF47699">
    <property type="entry name" value="Bifunctional inhibitor/lipid-transfer protein/seed storage 2S albumin"/>
    <property type="match status" value="3"/>
</dbReference>
<keyword evidence="3" id="KW-1015">Disulfide bond</keyword>
<feature type="chain" id="PRO_5035897655" description="Bifunctional inhibitor/plant lipid transfer protein/seed storage helical domain-containing protein" evidence="6">
    <location>
        <begin position="29"/>
        <end position="443"/>
    </location>
</feature>
<evidence type="ECO:0000259" key="7">
    <source>
        <dbReference type="SMART" id="SM00499"/>
    </source>
</evidence>
<evidence type="ECO:0000256" key="1">
    <source>
        <dbReference type="ARBA" id="ARBA00009748"/>
    </source>
</evidence>
<reference evidence="8" key="1">
    <citation type="submission" date="2020-06" db="EMBL/GenBank/DDBJ databases">
        <title>WGS assembly of Ceratodon purpureus strain R40.</title>
        <authorList>
            <person name="Carey S.B."/>
            <person name="Jenkins J."/>
            <person name="Shu S."/>
            <person name="Lovell J.T."/>
            <person name="Sreedasyam A."/>
            <person name="Maumus F."/>
            <person name="Tiley G.P."/>
            <person name="Fernandez-Pozo N."/>
            <person name="Barry K."/>
            <person name="Chen C."/>
            <person name="Wang M."/>
            <person name="Lipzen A."/>
            <person name="Daum C."/>
            <person name="Saski C.A."/>
            <person name="Payton A.C."/>
            <person name="Mcbreen J.C."/>
            <person name="Conrad R.E."/>
            <person name="Kollar L.M."/>
            <person name="Olsson S."/>
            <person name="Huttunen S."/>
            <person name="Landis J.B."/>
            <person name="Wickett N.J."/>
            <person name="Johnson M.G."/>
            <person name="Rensing S.A."/>
            <person name="Grimwood J."/>
            <person name="Schmutz J."/>
            <person name="Mcdaniel S.F."/>
        </authorList>
    </citation>
    <scope>NUCLEOTIDE SEQUENCE</scope>
    <source>
        <strain evidence="8">R40</strain>
    </source>
</reference>
<feature type="region of interest" description="Disordered" evidence="5">
    <location>
        <begin position="130"/>
        <end position="152"/>
    </location>
</feature>
<gene>
    <name evidence="8" type="ORF">KC19_8G156400</name>
</gene>
<feature type="domain" description="Bifunctional inhibitor/plant lipid transfer protein/seed storage helical" evidence="7">
    <location>
        <begin position="39"/>
        <end position="116"/>
    </location>
</feature>
<dbReference type="InterPro" id="IPR036312">
    <property type="entry name" value="Bifun_inhib/LTP/seed_sf"/>
</dbReference>
<evidence type="ECO:0000313" key="8">
    <source>
        <dbReference type="EMBL" id="KAG0565017.1"/>
    </source>
</evidence>
<dbReference type="CDD" id="cd00010">
    <property type="entry name" value="AAI_LTSS"/>
    <property type="match status" value="3"/>
</dbReference>
<dbReference type="PRINTS" id="PR00382">
    <property type="entry name" value="LIPIDTRNSFER"/>
</dbReference>
<comment type="similarity">
    <text evidence="1">Belongs to the plant LTP family.</text>
</comment>
<dbReference type="InterPro" id="IPR016140">
    <property type="entry name" value="Bifunc_inhib/LTP/seed_store"/>
</dbReference>
<sequence length="443" mass="45036">MRRSMAMVGARNILGALLALLCTGMVASAGTAPPPAVDCNVPFNDLMPCIEYVNSNSSAPPTAACCTAFSTTQKQHPECLCQLQQAFADPATAPGNATRATEIPHLCKVSVDYSKCPALLGLPPTSAPAYSPASPLTAPRHAPVPAPGPAPRTGKDYDCTNSINELTSCLGFVSGDGKGGPPKDCCTAIASVQNREPVCICQLVAQAADGAQYGINATLAQNLPALCHVAANTSQCPTLLNSPLAPSPSPWFAPAHPPSTPFSIIPTPAYAPVPTPPSTSPLAAPAPEQSVDCSNEYALLQSCFAYVMANDSTPPSAECCTSFGTVVTNKPVCLCQLLQTVGSGDPATTGINATRALQLPSVCKVPIDVGTCPALLGQPVSAPLPSSPLTGDSPGYPSGDSISPSGEAPAPSTPSAGPSVRSSSMTVFAAVFWSFALTLMNSS</sequence>
<dbReference type="AlphaFoldDB" id="A0A8T0H2L1"/>
<proteinExistence type="inferred from homology"/>
<keyword evidence="2 6" id="KW-0732">Signal</keyword>
<evidence type="ECO:0000256" key="3">
    <source>
        <dbReference type="ARBA" id="ARBA00023157"/>
    </source>
</evidence>
<dbReference type="GO" id="GO:0008289">
    <property type="term" value="F:lipid binding"/>
    <property type="evidence" value="ECO:0007669"/>
    <property type="project" value="InterPro"/>
</dbReference>
<feature type="domain" description="Bifunctional inhibitor/plant lipid transfer protein/seed storage helical" evidence="7">
    <location>
        <begin position="159"/>
        <end position="236"/>
    </location>
</feature>